<dbReference type="Pfam" id="PF08281">
    <property type="entry name" value="Sigma70_r4_2"/>
    <property type="match status" value="1"/>
</dbReference>
<evidence type="ECO:0000256" key="3">
    <source>
        <dbReference type="ARBA" id="ARBA00023082"/>
    </source>
</evidence>
<feature type="domain" description="RNA polymerase sigma factor 70 region 4 type 2" evidence="7">
    <location>
        <begin position="100"/>
        <end position="150"/>
    </location>
</feature>
<comment type="caution">
    <text evidence="8">The sequence shown here is derived from an EMBL/GenBank/DDBJ whole genome shotgun (WGS) entry which is preliminary data.</text>
</comment>
<reference evidence="8 9" key="1">
    <citation type="submission" date="2016-05" db="EMBL/GenBank/DDBJ databases">
        <title>Single-cell genome of chain-forming Candidatus Thiomargarita nelsonii and comparison to other large sulfur-oxidizing bacteria.</title>
        <authorList>
            <person name="Winkel M."/>
            <person name="Salman V."/>
            <person name="Woyke T."/>
            <person name="Schulz-Vogt H."/>
            <person name="Richter M."/>
            <person name="Flood B."/>
            <person name="Bailey J."/>
            <person name="Amann R."/>
            <person name="Mussmann M."/>
        </authorList>
    </citation>
    <scope>NUCLEOTIDE SEQUENCE [LARGE SCALE GENOMIC DNA]</scope>
    <source>
        <strain evidence="8 9">THI036</strain>
    </source>
</reference>
<protein>
    <recommendedName>
        <fullName evidence="5">RNA polymerase sigma factor SigZ</fullName>
    </recommendedName>
</protein>
<dbReference type="SUPFAM" id="SSF88659">
    <property type="entry name" value="Sigma3 and sigma4 domains of RNA polymerase sigma factors"/>
    <property type="match status" value="1"/>
</dbReference>
<dbReference type="NCBIfam" id="TIGR02937">
    <property type="entry name" value="sigma70-ECF"/>
    <property type="match status" value="1"/>
</dbReference>
<organism evidence="8 9">
    <name type="scientific">Candidatus Thiomargarita nelsonii</name>
    <dbReference type="NCBI Taxonomy" id="1003181"/>
    <lineage>
        <taxon>Bacteria</taxon>
        <taxon>Pseudomonadati</taxon>
        <taxon>Pseudomonadota</taxon>
        <taxon>Gammaproteobacteria</taxon>
        <taxon>Thiotrichales</taxon>
        <taxon>Thiotrichaceae</taxon>
        <taxon>Thiomargarita</taxon>
    </lineage>
</organism>
<evidence type="ECO:0000259" key="7">
    <source>
        <dbReference type="Pfam" id="PF08281"/>
    </source>
</evidence>
<dbReference type="InterPro" id="IPR007627">
    <property type="entry name" value="RNA_pol_sigma70_r2"/>
</dbReference>
<dbReference type="GO" id="GO:0016987">
    <property type="term" value="F:sigma factor activity"/>
    <property type="evidence" value="ECO:0007669"/>
    <property type="project" value="UniProtKB-KW"/>
</dbReference>
<dbReference type="GO" id="GO:0006352">
    <property type="term" value="P:DNA-templated transcription initiation"/>
    <property type="evidence" value="ECO:0007669"/>
    <property type="project" value="InterPro"/>
</dbReference>
<evidence type="ECO:0000313" key="8">
    <source>
        <dbReference type="EMBL" id="OAD20713.1"/>
    </source>
</evidence>
<evidence type="ECO:0000259" key="6">
    <source>
        <dbReference type="Pfam" id="PF04542"/>
    </source>
</evidence>
<keyword evidence="9" id="KW-1185">Reference proteome</keyword>
<proteinExistence type="inferred from homology"/>
<dbReference type="InterPro" id="IPR014304">
    <property type="entry name" value="RNA_pol_sigma-Z"/>
</dbReference>
<dbReference type="NCBIfam" id="TIGR02959">
    <property type="entry name" value="SigZ"/>
    <property type="match status" value="1"/>
</dbReference>
<dbReference type="InterPro" id="IPR036388">
    <property type="entry name" value="WH-like_DNA-bd_sf"/>
</dbReference>
<evidence type="ECO:0000256" key="5">
    <source>
        <dbReference type="NCBIfam" id="TIGR02959"/>
    </source>
</evidence>
<dbReference type="Proteomes" id="UP000076962">
    <property type="component" value="Unassembled WGS sequence"/>
</dbReference>
<dbReference type="AlphaFoldDB" id="A0A0A6RIE8"/>
<evidence type="ECO:0000256" key="2">
    <source>
        <dbReference type="ARBA" id="ARBA00023015"/>
    </source>
</evidence>
<dbReference type="InterPro" id="IPR039425">
    <property type="entry name" value="RNA_pol_sigma-70-like"/>
</dbReference>
<name>A0A0A6RIE8_9GAMM</name>
<evidence type="ECO:0000256" key="1">
    <source>
        <dbReference type="ARBA" id="ARBA00010641"/>
    </source>
</evidence>
<comment type="similarity">
    <text evidence="1">Belongs to the sigma-70 factor family. ECF subfamily.</text>
</comment>
<dbReference type="PANTHER" id="PTHR43133">
    <property type="entry name" value="RNA POLYMERASE ECF-TYPE SIGMA FACTO"/>
    <property type="match status" value="1"/>
</dbReference>
<dbReference type="InterPro" id="IPR013325">
    <property type="entry name" value="RNA_pol_sigma_r2"/>
</dbReference>
<dbReference type="Pfam" id="PF04542">
    <property type="entry name" value="Sigma70_r2"/>
    <property type="match status" value="1"/>
</dbReference>
<keyword evidence="4" id="KW-0804">Transcription</keyword>
<dbReference type="GO" id="GO:0003677">
    <property type="term" value="F:DNA binding"/>
    <property type="evidence" value="ECO:0007669"/>
    <property type="project" value="InterPro"/>
</dbReference>
<dbReference type="Gene3D" id="1.10.1740.10">
    <property type="match status" value="1"/>
</dbReference>
<sequence>MSDTLEPIWQEYHTQLHRFILNQVNNTSIADDILQDVFLKIHSRINTLKAQTKLKSWIYQITRHAIIDHYRTQKKWEPLSDKLVAPEREPSERAREEIENCLLSLLQNLPDNYRQALIWSEIDGLKQIEVADKLGLSWSGAKSRIQRGLAMIKERLLKCCQFEFDHRGTLIDYELKKKLC</sequence>
<dbReference type="CDD" id="cd06171">
    <property type="entry name" value="Sigma70_r4"/>
    <property type="match status" value="1"/>
</dbReference>
<keyword evidence="3" id="KW-0731">Sigma factor</keyword>
<dbReference type="InterPro" id="IPR014284">
    <property type="entry name" value="RNA_pol_sigma-70_dom"/>
</dbReference>
<dbReference type="Gene3D" id="1.10.10.10">
    <property type="entry name" value="Winged helix-like DNA-binding domain superfamily/Winged helix DNA-binding domain"/>
    <property type="match status" value="1"/>
</dbReference>
<dbReference type="SUPFAM" id="SSF88946">
    <property type="entry name" value="Sigma2 domain of RNA polymerase sigma factors"/>
    <property type="match status" value="1"/>
</dbReference>
<evidence type="ECO:0000256" key="4">
    <source>
        <dbReference type="ARBA" id="ARBA00023163"/>
    </source>
</evidence>
<gene>
    <name evidence="8" type="ORF">THIOM_003565</name>
</gene>
<feature type="domain" description="RNA polymerase sigma-70 region 2" evidence="6">
    <location>
        <begin position="9"/>
        <end position="74"/>
    </location>
</feature>
<dbReference type="PANTHER" id="PTHR43133:SF62">
    <property type="entry name" value="RNA POLYMERASE SIGMA FACTOR SIGZ"/>
    <property type="match status" value="1"/>
</dbReference>
<dbReference type="EMBL" id="LUTY01002164">
    <property type="protein sequence ID" value="OAD20713.1"/>
    <property type="molecule type" value="Genomic_DNA"/>
</dbReference>
<accession>A0A0A6RIE8</accession>
<dbReference type="InterPro" id="IPR013324">
    <property type="entry name" value="RNA_pol_sigma_r3/r4-like"/>
</dbReference>
<evidence type="ECO:0000313" key="9">
    <source>
        <dbReference type="Proteomes" id="UP000076962"/>
    </source>
</evidence>
<keyword evidence="2" id="KW-0805">Transcription regulation</keyword>
<dbReference type="NCBIfam" id="NF007215">
    <property type="entry name" value="PRK09637.1"/>
    <property type="match status" value="1"/>
</dbReference>
<dbReference type="InterPro" id="IPR013249">
    <property type="entry name" value="RNA_pol_sigma70_r4_t2"/>
</dbReference>